<evidence type="ECO:0000313" key="3">
    <source>
        <dbReference type="Proteomes" id="UP000192602"/>
    </source>
</evidence>
<dbReference type="SUPFAM" id="SSF48403">
    <property type="entry name" value="Ankyrin repeat"/>
    <property type="match status" value="1"/>
</dbReference>
<keyword evidence="1" id="KW-0040">ANK repeat</keyword>
<accession>A0A1W1WQ28</accession>
<dbReference type="Pfam" id="PF13637">
    <property type="entry name" value="Ank_4"/>
    <property type="match status" value="1"/>
</dbReference>
<dbReference type="Proteomes" id="UP000192602">
    <property type="component" value="Unassembled WGS sequence"/>
</dbReference>
<dbReference type="Gene3D" id="1.25.40.20">
    <property type="entry name" value="Ankyrin repeat-containing domain"/>
    <property type="match status" value="1"/>
</dbReference>
<dbReference type="PANTHER" id="PTHR24127">
    <property type="entry name" value="ANKYRIN REPEAT AND EF-HAND DOMAIN-CONTAINING PROTEIN 1"/>
    <property type="match status" value="1"/>
</dbReference>
<dbReference type="RefSeq" id="WP_159445277.1">
    <property type="nucleotide sequence ID" value="NZ_AP026671.1"/>
</dbReference>
<evidence type="ECO:0000256" key="1">
    <source>
        <dbReference type="PROSITE-ProRule" id="PRU00023"/>
    </source>
</evidence>
<dbReference type="InterPro" id="IPR002110">
    <property type="entry name" value="Ankyrin_rpt"/>
</dbReference>
<organism evidence="2 3">
    <name type="scientific">Nitratiruptor tergarcus DSM 16512</name>
    <dbReference type="NCBI Taxonomy" id="1069081"/>
    <lineage>
        <taxon>Bacteria</taxon>
        <taxon>Pseudomonadati</taxon>
        <taxon>Campylobacterota</taxon>
        <taxon>Epsilonproteobacteria</taxon>
        <taxon>Nautiliales</taxon>
        <taxon>Nitratiruptoraceae</taxon>
        <taxon>Nitratiruptor</taxon>
    </lineage>
</organism>
<name>A0A1W1WQ28_9BACT</name>
<dbReference type="SMART" id="SM00248">
    <property type="entry name" value="ANK"/>
    <property type="match status" value="3"/>
</dbReference>
<dbReference type="AlphaFoldDB" id="A0A1W1WQ28"/>
<dbReference type="PANTHER" id="PTHR24127:SF1">
    <property type="entry name" value="ANKYRIN REPEAT AND EF-HAND DOMAIN-CONTAINING PROTEIN 1"/>
    <property type="match status" value="1"/>
</dbReference>
<dbReference type="EMBL" id="FWWZ01000001">
    <property type="protein sequence ID" value="SMC08322.1"/>
    <property type="molecule type" value="Genomic_DNA"/>
</dbReference>
<feature type="repeat" description="ANK" evidence="1">
    <location>
        <begin position="66"/>
        <end position="98"/>
    </location>
</feature>
<dbReference type="STRING" id="1069081.SAMN05660197_0069"/>
<dbReference type="PROSITE" id="PS50088">
    <property type="entry name" value="ANK_REPEAT"/>
    <property type="match status" value="1"/>
</dbReference>
<proteinExistence type="predicted"/>
<reference evidence="3" key="1">
    <citation type="submission" date="2017-04" db="EMBL/GenBank/DDBJ databases">
        <authorList>
            <person name="Varghese N."/>
            <person name="Submissions S."/>
        </authorList>
    </citation>
    <scope>NUCLEOTIDE SEQUENCE [LARGE SCALE GENOMIC DNA]</scope>
    <source>
        <strain evidence="3">DSM 16512</strain>
    </source>
</reference>
<evidence type="ECO:0000313" key="2">
    <source>
        <dbReference type="EMBL" id="SMC08322.1"/>
    </source>
</evidence>
<sequence>MDIFEQIKRDSLAGVKKACKEIDNINAIRTESGDSVLRSAIKNKVSLEVFVFLVEQGADIYEIDEEGVGLIDDAIKKGRLDIVKFLVESGIDPNTTKRKSGFTPLMAAMAYGDEAITRYLVEECNVDTEVLDTFEKSARDYAKMTGYEHLIDILEKRGK</sequence>
<gene>
    <name evidence="2" type="ORF">SAMN05660197_0069</name>
</gene>
<dbReference type="InterPro" id="IPR052801">
    <property type="entry name" value="Ankyrin-EF-hand"/>
</dbReference>
<dbReference type="OrthoDB" id="5334130at2"/>
<keyword evidence="3" id="KW-1185">Reference proteome</keyword>
<dbReference type="InterPro" id="IPR036770">
    <property type="entry name" value="Ankyrin_rpt-contain_sf"/>
</dbReference>
<protein>
    <submittedName>
        <fullName evidence="2">FOG: Ankyrin repeat</fullName>
    </submittedName>
</protein>